<organism evidence="1 2">
    <name type="scientific">Nocardia terrae</name>
    <dbReference type="NCBI Taxonomy" id="2675851"/>
    <lineage>
        <taxon>Bacteria</taxon>
        <taxon>Bacillati</taxon>
        <taxon>Actinomycetota</taxon>
        <taxon>Actinomycetes</taxon>
        <taxon>Mycobacteriales</taxon>
        <taxon>Nocardiaceae</taxon>
        <taxon>Nocardia</taxon>
    </lineage>
</organism>
<evidence type="ECO:0000313" key="2">
    <source>
        <dbReference type="Proteomes" id="UP000466794"/>
    </source>
</evidence>
<dbReference type="EMBL" id="WRPP01000002">
    <property type="protein sequence ID" value="MVU77603.1"/>
    <property type="molecule type" value="Genomic_DNA"/>
</dbReference>
<name>A0A7K1UTB6_9NOCA</name>
<keyword evidence="2" id="KW-1185">Reference proteome</keyword>
<protein>
    <submittedName>
        <fullName evidence="1">Uncharacterized protein</fullName>
    </submittedName>
</protein>
<evidence type="ECO:0000313" key="1">
    <source>
        <dbReference type="EMBL" id="MVU77603.1"/>
    </source>
</evidence>
<sequence>MSELIDSVARRISRPRGRGTLAAVGAIAAALLSIGALTAAPGHATGTVTDLSLTAGTPGWSFGATTRVGTNCTYTLTADVSDYHDVTFRDTTGASVFSPSTTIQPTFDVHTLTGQATVSWTPTQPGSHHLYIEQYPNGSAAADVLVGTGINTGSACLVLP</sequence>
<gene>
    <name evidence="1" type="ORF">GPX89_10170</name>
</gene>
<proteinExistence type="predicted"/>
<reference evidence="1 2" key="1">
    <citation type="submission" date="2019-12" db="EMBL/GenBank/DDBJ databases">
        <title>Nocardia sp. nov. ET3-3 isolated from soil.</title>
        <authorList>
            <person name="Kanchanasin P."/>
            <person name="Tanasupawat S."/>
            <person name="Yuki M."/>
            <person name="Kudo T."/>
        </authorList>
    </citation>
    <scope>NUCLEOTIDE SEQUENCE [LARGE SCALE GENOMIC DNA]</scope>
    <source>
        <strain evidence="1 2">ET3-3</strain>
    </source>
</reference>
<dbReference type="AlphaFoldDB" id="A0A7K1UTB6"/>
<dbReference type="RefSeq" id="WP_157387285.1">
    <property type="nucleotide sequence ID" value="NZ_WRPP01000002.1"/>
</dbReference>
<accession>A0A7K1UTB6</accession>
<dbReference type="Proteomes" id="UP000466794">
    <property type="component" value="Unassembled WGS sequence"/>
</dbReference>
<comment type="caution">
    <text evidence="1">The sequence shown here is derived from an EMBL/GenBank/DDBJ whole genome shotgun (WGS) entry which is preliminary data.</text>
</comment>